<feature type="compositionally biased region" description="Pro residues" evidence="1">
    <location>
        <begin position="464"/>
        <end position="480"/>
    </location>
</feature>
<name>S5UYJ5_STRC3</name>
<dbReference type="PROSITE" id="PS51318">
    <property type="entry name" value="TAT"/>
    <property type="match status" value="1"/>
</dbReference>
<keyword evidence="2" id="KW-0732">Signal</keyword>
<dbReference type="SUPFAM" id="SSF51126">
    <property type="entry name" value="Pectin lyase-like"/>
    <property type="match status" value="1"/>
</dbReference>
<protein>
    <recommendedName>
        <fullName evidence="3">Rhamnogalacturonase A/B/Epimerase-like pectate lyase domain-containing protein</fullName>
    </recommendedName>
</protein>
<dbReference type="EMBL" id="CP006259">
    <property type="protein sequence ID" value="AGS68059.1"/>
    <property type="molecule type" value="Genomic_DNA"/>
</dbReference>
<evidence type="ECO:0000256" key="2">
    <source>
        <dbReference type="SAM" id="SignalP"/>
    </source>
</evidence>
<dbReference type="AlphaFoldDB" id="S5UYJ5"/>
<evidence type="ECO:0000313" key="5">
    <source>
        <dbReference type="Proteomes" id="UP000015423"/>
    </source>
</evidence>
<proteinExistence type="predicted"/>
<feature type="compositionally biased region" description="Low complexity" evidence="1">
    <location>
        <begin position="481"/>
        <end position="495"/>
    </location>
</feature>
<evidence type="ECO:0000259" key="3">
    <source>
        <dbReference type="Pfam" id="PF12708"/>
    </source>
</evidence>
<evidence type="ECO:0000256" key="1">
    <source>
        <dbReference type="SAM" id="MobiDB-lite"/>
    </source>
</evidence>
<dbReference type="InterPro" id="IPR006311">
    <property type="entry name" value="TAT_signal"/>
</dbReference>
<keyword evidence="5" id="KW-1185">Reference proteome</keyword>
<dbReference type="Pfam" id="PF12708">
    <property type="entry name" value="Pect-lyase_RHGA_epim"/>
    <property type="match status" value="1"/>
</dbReference>
<feature type="compositionally biased region" description="Low complexity" evidence="1">
    <location>
        <begin position="435"/>
        <end position="444"/>
    </location>
</feature>
<accession>S5UYJ5</accession>
<feature type="compositionally biased region" description="Pro residues" evidence="1">
    <location>
        <begin position="496"/>
        <end position="507"/>
    </location>
</feature>
<dbReference type="Proteomes" id="UP000015423">
    <property type="component" value="Chromosome"/>
</dbReference>
<gene>
    <name evidence="4" type="ORF">B446_06175</name>
</gene>
<sequence length="533" mass="56772">MTESDGDRSRVSRRRLLRGGASVLAATSLTAAGASAAAGAAPGFRRSSRKTVTVVDVADLGAVGDGRTDDTGAFEIAYSMAAARVTDGVGRVVVQIPAGEFLITRPNALLNGTAPPRPASGLRFSGAGKRMTTLVFRPQDGPGSYLCRNEDVWSNLSFERMEFRSATPGASFFSSYSTGQAQDYRFSECEWSGEWEYGLALDGTDTNSEMRWEACRVGGSYRRAFLYSGRTGRGQVPNDQDQFLNYWFTDMKVEYEWGNFLEFPYGGSIACRGGSYIITGKRPQSTEPYGTTSTFFRFPVGVHHDSVQRFHAQDIRFEVRDPDAVVIDCAWSGGTVHFSDCDDTAFAFKDFSTDVRPHRYTVGPRGPLIRYDSCQLVGRHQYRTAATGSVPAAVVRYDMCLLRSHETRDFAVVEGTTGPPGFVRFVDCIGKRDTTAPSQPASPTTTPPPCLGPGQAPSRSPEGSPAPSPAGPSGPAPTAPAPSTAASGGPARSPSPGRPPDPAPAPAPNRTTAPSAPGTRARPADGTGCPAGE</sequence>
<dbReference type="STRING" id="1214242.B446_06175"/>
<reference evidence="5" key="1">
    <citation type="submission" date="2012-10" db="EMBL/GenBank/DDBJ databases">
        <title>The complete genome sequence of Streptomyces collinus Tu 365.</title>
        <authorList>
            <person name="Ruckert C."/>
            <person name="Szczepanowski R."/>
            <person name="Goesmann A."/>
            <person name="Pross E.K."/>
            <person name="Musiol E.M."/>
            <person name="Blin K."/>
            <person name="Wohlleben W."/>
            <person name="Puhler A."/>
            <person name="Weber T."/>
            <person name="Kalinowski J."/>
        </authorList>
    </citation>
    <scope>NUCLEOTIDE SEQUENCE [LARGE SCALE GENOMIC DNA]</scope>
    <source>
        <strain evidence="5">DSM 40733 / Tue 365</strain>
    </source>
</reference>
<feature type="domain" description="Rhamnogalacturonase A/B/Epimerase-like pectate lyase" evidence="3">
    <location>
        <begin position="55"/>
        <end position="140"/>
    </location>
</feature>
<feature type="chain" id="PRO_5004541611" description="Rhamnogalacturonase A/B/Epimerase-like pectate lyase domain-containing protein" evidence="2">
    <location>
        <begin position="37"/>
        <end position="533"/>
    </location>
</feature>
<dbReference type="PATRIC" id="fig|1214242.5.peg.1281"/>
<dbReference type="KEGG" id="sci:B446_06175"/>
<dbReference type="Gene3D" id="2.160.20.10">
    <property type="entry name" value="Single-stranded right-handed beta-helix, Pectin lyase-like"/>
    <property type="match status" value="1"/>
</dbReference>
<dbReference type="InterPro" id="IPR024535">
    <property type="entry name" value="RHGA/B-epi-like_pectate_lyase"/>
</dbReference>
<feature type="region of interest" description="Disordered" evidence="1">
    <location>
        <begin position="433"/>
        <end position="533"/>
    </location>
</feature>
<evidence type="ECO:0000313" key="4">
    <source>
        <dbReference type="EMBL" id="AGS68059.1"/>
    </source>
</evidence>
<dbReference type="RefSeq" id="WP_020938543.1">
    <property type="nucleotide sequence ID" value="NC_021985.1"/>
</dbReference>
<organism evidence="4 5">
    <name type="scientific">Streptomyces collinus (strain DSM 40733 / Tue 365)</name>
    <dbReference type="NCBI Taxonomy" id="1214242"/>
    <lineage>
        <taxon>Bacteria</taxon>
        <taxon>Bacillati</taxon>
        <taxon>Actinomycetota</taxon>
        <taxon>Actinomycetes</taxon>
        <taxon>Kitasatosporales</taxon>
        <taxon>Streptomycetaceae</taxon>
        <taxon>Streptomyces</taxon>
    </lineage>
</organism>
<dbReference type="HOGENOM" id="CLU_042158_0_0_11"/>
<dbReference type="InterPro" id="IPR012334">
    <property type="entry name" value="Pectin_lyas_fold"/>
</dbReference>
<reference evidence="4 5" key="2">
    <citation type="journal article" date="2013" name="J. Biotechnol.">
        <title>Complete genome sequence of the kirromycin producer Streptomyces collinus Tu 365 consisting of a linear chromosome and two linear plasmids.</title>
        <authorList>
            <person name="Ruckert C."/>
            <person name="Szczepanowski R."/>
            <person name="Albersmeier A."/>
            <person name="Goesmann A."/>
            <person name="Iftime D."/>
            <person name="Musiol E.M."/>
            <person name="Blin K."/>
            <person name="Wohlleben W."/>
            <person name="Puhler A."/>
            <person name="Kalinowski J."/>
            <person name="Weber T."/>
        </authorList>
    </citation>
    <scope>NUCLEOTIDE SEQUENCE [LARGE SCALE GENOMIC DNA]</scope>
    <source>
        <strain evidence="5">DSM 40733 / Tue 365</strain>
    </source>
</reference>
<dbReference type="InterPro" id="IPR011050">
    <property type="entry name" value="Pectin_lyase_fold/virulence"/>
</dbReference>
<feature type="signal peptide" evidence="2">
    <location>
        <begin position="1"/>
        <end position="36"/>
    </location>
</feature>
<dbReference type="eggNOG" id="ENOG5030HX1">
    <property type="taxonomic scope" value="Bacteria"/>
</dbReference>
<feature type="compositionally biased region" description="Low complexity" evidence="1">
    <location>
        <begin position="508"/>
        <end position="517"/>
    </location>
</feature>